<dbReference type="PANTHER" id="PTHR24056:SF107">
    <property type="entry name" value="CYCLIN-DEPENDENT KINASE 11A-RELATED"/>
    <property type="match status" value="1"/>
</dbReference>
<dbReference type="GO" id="GO:0010556">
    <property type="term" value="P:regulation of macromolecule biosynthetic process"/>
    <property type="evidence" value="ECO:0007669"/>
    <property type="project" value="UniProtKB-ARBA"/>
</dbReference>
<evidence type="ECO:0000256" key="11">
    <source>
        <dbReference type="PROSITE-ProRule" id="PRU10141"/>
    </source>
</evidence>
<dbReference type="InterPro" id="IPR045267">
    <property type="entry name" value="CDK11/PITSLRE_STKc"/>
</dbReference>
<feature type="domain" description="Protein kinase" evidence="12">
    <location>
        <begin position="11"/>
        <end position="312"/>
    </location>
</feature>
<dbReference type="Gene3D" id="3.30.200.20">
    <property type="entry name" value="Phosphorylase Kinase, domain 1"/>
    <property type="match status" value="2"/>
</dbReference>
<dbReference type="OrthoDB" id="1732493at2759"/>
<dbReference type="EC" id="2.7.11.22" evidence="2"/>
<keyword evidence="7" id="KW-0418">Kinase</keyword>
<reference evidence="13 14" key="1">
    <citation type="submission" date="2020-09" db="EMBL/GenBank/DDBJ databases">
        <title>De no assembly of potato wild relative species, Solanum commersonii.</title>
        <authorList>
            <person name="Cho K."/>
        </authorList>
    </citation>
    <scope>NUCLEOTIDE SEQUENCE [LARGE SCALE GENOMIC DNA]</scope>
    <source>
        <strain evidence="13">LZ3.2</strain>
        <tissue evidence="13">Leaf</tissue>
    </source>
</reference>
<dbReference type="FunFam" id="1.10.510.10:FF:000211">
    <property type="entry name" value="Cyclin-dependent kinase G-2"/>
    <property type="match status" value="1"/>
</dbReference>
<evidence type="ECO:0000313" key="13">
    <source>
        <dbReference type="EMBL" id="KAG5589415.1"/>
    </source>
</evidence>
<evidence type="ECO:0000256" key="9">
    <source>
        <dbReference type="ARBA" id="ARBA00047811"/>
    </source>
</evidence>
<dbReference type="PROSITE" id="PS00107">
    <property type="entry name" value="PROTEIN_KINASE_ATP"/>
    <property type="match status" value="2"/>
</dbReference>
<evidence type="ECO:0000256" key="5">
    <source>
        <dbReference type="ARBA" id="ARBA00022679"/>
    </source>
</evidence>
<evidence type="ECO:0000256" key="7">
    <source>
        <dbReference type="ARBA" id="ARBA00022777"/>
    </source>
</evidence>
<keyword evidence="14" id="KW-1185">Reference proteome</keyword>
<dbReference type="GO" id="GO:0007346">
    <property type="term" value="P:regulation of mitotic cell cycle"/>
    <property type="evidence" value="ECO:0007669"/>
    <property type="project" value="TreeGrafter"/>
</dbReference>
<evidence type="ECO:0000256" key="1">
    <source>
        <dbReference type="ARBA" id="ARBA00006485"/>
    </source>
</evidence>
<dbReference type="Proteomes" id="UP000824120">
    <property type="component" value="Chromosome 8"/>
</dbReference>
<dbReference type="Pfam" id="PF00069">
    <property type="entry name" value="Pkinase"/>
    <property type="match status" value="2"/>
</dbReference>
<comment type="caution">
    <text evidence="13">The sequence shown here is derived from an EMBL/GenBank/DDBJ whole genome shotgun (WGS) entry which is preliminary data.</text>
</comment>
<keyword evidence="8 11" id="KW-0067">ATP-binding</keyword>
<evidence type="ECO:0000313" key="14">
    <source>
        <dbReference type="Proteomes" id="UP000824120"/>
    </source>
</evidence>
<comment type="catalytic activity">
    <reaction evidence="10">
        <text>L-seryl-[protein] + ATP = O-phospho-L-seryl-[protein] + ADP + H(+)</text>
        <dbReference type="Rhea" id="RHEA:17989"/>
        <dbReference type="Rhea" id="RHEA-COMP:9863"/>
        <dbReference type="Rhea" id="RHEA-COMP:11604"/>
        <dbReference type="ChEBI" id="CHEBI:15378"/>
        <dbReference type="ChEBI" id="CHEBI:29999"/>
        <dbReference type="ChEBI" id="CHEBI:30616"/>
        <dbReference type="ChEBI" id="CHEBI:83421"/>
        <dbReference type="ChEBI" id="CHEBI:456216"/>
        <dbReference type="EC" id="2.7.11.22"/>
    </reaction>
</comment>
<evidence type="ECO:0000256" key="3">
    <source>
        <dbReference type="ARBA" id="ARBA00022527"/>
    </source>
</evidence>
<evidence type="ECO:0000256" key="2">
    <source>
        <dbReference type="ARBA" id="ARBA00012425"/>
    </source>
</evidence>
<dbReference type="InterPro" id="IPR008271">
    <property type="entry name" value="Ser/Thr_kinase_AS"/>
</dbReference>
<dbReference type="FunFam" id="3.30.200.20:FF:000172">
    <property type="entry name" value="cyclin-dependent kinase G-2 isoform X1"/>
    <property type="match status" value="1"/>
</dbReference>
<feature type="domain" description="Protein kinase" evidence="12">
    <location>
        <begin position="365"/>
        <end position="609"/>
    </location>
</feature>
<proteinExistence type="inferred from homology"/>
<dbReference type="GO" id="GO:0004693">
    <property type="term" value="F:cyclin-dependent protein serine/threonine kinase activity"/>
    <property type="evidence" value="ECO:0007669"/>
    <property type="project" value="UniProtKB-EC"/>
</dbReference>
<dbReference type="InterPro" id="IPR050108">
    <property type="entry name" value="CDK"/>
</dbReference>
<accession>A0A9J5XPJ2</accession>
<dbReference type="PANTHER" id="PTHR24056">
    <property type="entry name" value="CELL DIVISION PROTEIN KINASE"/>
    <property type="match status" value="1"/>
</dbReference>
<dbReference type="SMART" id="SM00220">
    <property type="entry name" value="S_TKc"/>
    <property type="match status" value="2"/>
</dbReference>
<evidence type="ECO:0000256" key="4">
    <source>
        <dbReference type="ARBA" id="ARBA00022553"/>
    </source>
</evidence>
<keyword evidence="5" id="KW-0808">Transferase</keyword>
<dbReference type="InterPro" id="IPR017441">
    <property type="entry name" value="Protein_kinase_ATP_BS"/>
</dbReference>
<dbReference type="GO" id="GO:0005634">
    <property type="term" value="C:nucleus"/>
    <property type="evidence" value="ECO:0007669"/>
    <property type="project" value="TreeGrafter"/>
</dbReference>
<evidence type="ECO:0000259" key="12">
    <source>
        <dbReference type="PROSITE" id="PS50011"/>
    </source>
</evidence>
<dbReference type="CDD" id="cd07843">
    <property type="entry name" value="STKc_CDC2L1"/>
    <property type="match status" value="1"/>
</dbReference>
<dbReference type="GO" id="GO:0080090">
    <property type="term" value="P:regulation of primary metabolic process"/>
    <property type="evidence" value="ECO:0007669"/>
    <property type="project" value="UniProtKB-ARBA"/>
</dbReference>
<dbReference type="GO" id="GO:0005524">
    <property type="term" value="F:ATP binding"/>
    <property type="evidence" value="ECO:0007669"/>
    <property type="project" value="UniProtKB-UniRule"/>
</dbReference>
<gene>
    <name evidence="13" type="ORF">H5410_039929</name>
</gene>
<dbReference type="EMBL" id="JACXVP010000008">
    <property type="protein sequence ID" value="KAG5589415.1"/>
    <property type="molecule type" value="Genomic_DNA"/>
</dbReference>
<keyword evidence="6 11" id="KW-0547">Nucleotide-binding</keyword>
<feature type="binding site" evidence="11">
    <location>
        <position position="40"/>
    </location>
    <ligand>
        <name>ATP</name>
        <dbReference type="ChEBI" id="CHEBI:30616"/>
    </ligand>
</feature>
<dbReference type="PROSITE" id="PS00108">
    <property type="entry name" value="PROTEIN_KINASE_ST"/>
    <property type="match status" value="2"/>
</dbReference>
<organism evidence="13 14">
    <name type="scientific">Solanum commersonii</name>
    <name type="common">Commerson's wild potato</name>
    <name type="synonym">Commerson's nightshade</name>
    <dbReference type="NCBI Taxonomy" id="4109"/>
    <lineage>
        <taxon>Eukaryota</taxon>
        <taxon>Viridiplantae</taxon>
        <taxon>Streptophyta</taxon>
        <taxon>Embryophyta</taxon>
        <taxon>Tracheophyta</taxon>
        <taxon>Spermatophyta</taxon>
        <taxon>Magnoliopsida</taxon>
        <taxon>eudicotyledons</taxon>
        <taxon>Gunneridae</taxon>
        <taxon>Pentapetalae</taxon>
        <taxon>asterids</taxon>
        <taxon>lamiids</taxon>
        <taxon>Solanales</taxon>
        <taxon>Solanaceae</taxon>
        <taxon>Solanoideae</taxon>
        <taxon>Solaneae</taxon>
        <taxon>Solanum</taxon>
    </lineage>
</organism>
<dbReference type="AlphaFoldDB" id="A0A9J5XPJ2"/>
<evidence type="ECO:0000256" key="8">
    <source>
        <dbReference type="ARBA" id="ARBA00022840"/>
    </source>
</evidence>
<keyword evidence="3" id="KW-0723">Serine/threonine-protein kinase</keyword>
<name>A0A9J5XPJ2_SOLCO</name>
<sequence>MVQGCRSVEEFERLNKIGEGTYGVVYKAREKKTGEIVALKKLKISKKDEEEGFPLTFIREINILLTCRHPSIVYVKEVVVGATTTKLNNDVFYIVMEYLENDLQVLIEKMTRRFSQREVKSLMVQLLEGVKYLHDNWIIHRDLKTSNLLINDKGELKIADFGLARRIQSGHPLKPYTHEVVTLWYRSPELLIGMKKYSNAIDMWSVGCIMAELLTNKPIFDGKSEIDQINKIFGILGTPDEKIWPGFTKLCGLNKVKFVNKKHNYSLRKRFPSISFTDTVLSNSGFDLLNRFLTYDPKKRITAEAALKHAWFRGNTTLYCCSFILIVKIALKLEVHDNKGKQKAMKAVSTLSDNMFEGCRSVKEFERLSKIGEGTYGVVYKAREKKTGEIVALKKLKILKKDEEEVFRLTFLREIEILVTCHHPAIGLTTTKLNNRVFYIVMEYLENDLQVLTEKRRFCQREIKCLMLQLLEGVKYLHDNWIIHRDLKTSNLLINEKCELKIAYFGLARHTQSGPPLKPYTQEVVTLWYRSPELLIDEKIWPGFTKLCGLNKLKFINKKHNYSLRKRFPSISFTDIVLSNSGIDPLNKFLTYDPNKRITTEAALKHSWFHEYYYMLMNSAYRGHDVKI</sequence>
<dbReference type="InterPro" id="IPR000719">
    <property type="entry name" value="Prot_kinase_dom"/>
</dbReference>
<dbReference type="InterPro" id="IPR011009">
    <property type="entry name" value="Kinase-like_dom_sf"/>
</dbReference>
<dbReference type="Gene3D" id="1.10.510.10">
    <property type="entry name" value="Transferase(Phosphotransferase) domain 1"/>
    <property type="match status" value="3"/>
</dbReference>
<protein>
    <recommendedName>
        <fullName evidence="2">cyclin-dependent kinase</fullName>
        <ecNumber evidence="2">2.7.11.22</ecNumber>
    </recommendedName>
</protein>
<comment type="similarity">
    <text evidence="1">Belongs to the protein kinase superfamily. CMGC Ser/Thr protein kinase family. CDC2/CDKX subfamily.</text>
</comment>
<dbReference type="PROSITE" id="PS50011">
    <property type="entry name" value="PROTEIN_KINASE_DOM"/>
    <property type="match status" value="2"/>
</dbReference>
<evidence type="ECO:0000256" key="10">
    <source>
        <dbReference type="ARBA" id="ARBA00048367"/>
    </source>
</evidence>
<feature type="binding site" evidence="11">
    <location>
        <position position="394"/>
    </location>
    <ligand>
        <name>ATP</name>
        <dbReference type="ChEBI" id="CHEBI:30616"/>
    </ligand>
</feature>
<keyword evidence="4" id="KW-0597">Phosphoprotein</keyword>
<dbReference type="SUPFAM" id="SSF56112">
    <property type="entry name" value="Protein kinase-like (PK-like)"/>
    <property type="match status" value="2"/>
</dbReference>
<evidence type="ECO:0000256" key="6">
    <source>
        <dbReference type="ARBA" id="ARBA00022741"/>
    </source>
</evidence>
<comment type="catalytic activity">
    <reaction evidence="9">
        <text>L-threonyl-[protein] + ATP = O-phospho-L-threonyl-[protein] + ADP + H(+)</text>
        <dbReference type="Rhea" id="RHEA:46608"/>
        <dbReference type="Rhea" id="RHEA-COMP:11060"/>
        <dbReference type="Rhea" id="RHEA-COMP:11605"/>
        <dbReference type="ChEBI" id="CHEBI:15378"/>
        <dbReference type="ChEBI" id="CHEBI:30013"/>
        <dbReference type="ChEBI" id="CHEBI:30616"/>
        <dbReference type="ChEBI" id="CHEBI:61977"/>
        <dbReference type="ChEBI" id="CHEBI:456216"/>
        <dbReference type="EC" id="2.7.11.22"/>
    </reaction>
</comment>